<organism evidence="2 3">
    <name type="scientific">Pusillibacter faecalis</name>
    <dbReference type="NCBI Taxonomy" id="2714358"/>
    <lineage>
        <taxon>Bacteria</taxon>
        <taxon>Bacillati</taxon>
        <taxon>Bacillota</taxon>
        <taxon>Clostridia</taxon>
        <taxon>Eubacteriales</taxon>
        <taxon>Oscillospiraceae</taxon>
        <taxon>Pusillibacter</taxon>
    </lineage>
</organism>
<reference evidence="2" key="1">
    <citation type="submission" date="2020-09" db="EMBL/GenBank/DDBJ databases">
        <title>New species isolated from human feces.</title>
        <authorList>
            <person name="Kitahara M."/>
            <person name="Shigeno Y."/>
            <person name="Shime M."/>
            <person name="Matsumoto Y."/>
            <person name="Nakamura S."/>
            <person name="Motooka D."/>
            <person name="Fukuoka S."/>
            <person name="Nishikawa H."/>
            <person name="Benno Y."/>
        </authorList>
    </citation>
    <scope>NUCLEOTIDE SEQUENCE</scope>
    <source>
        <strain evidence="2">MM59</strain>
    </source>
</reference>
<dbReference type="RefSeq" id="WP_187031173.1">
    <property type="nucleotide sequence ID" value="NZ_AP023420.1"/>
</dbReference>
<dbReference type="AlphaFoldDB" id="A0A810QBS9"/>
<dbReference type="KEGG" id="pfaa:MM59RIKEN_03600"/>
<dbReference type="InterPro" id="IPR025438">
    <property type="entry name" value="DUF4180"/>
</dbReference>
<evidence type="ECO:0000259" key="1">
    <source>
        <dbReference type="Pfam" id="PF13788"/>
    </source>
</evidence>
<dbReference type="EMBL" id="AP023420">
    <property type="protein sequence ID" value="BCK83041.1"/>
    <property type="molecule type" value="Genomic_DNA"/>
</dbReference>
<accession>A0A810QBS9</accession>
<dbReference type="Pfam" id="PF13788">
    <property type="entry name" value="DUF4180"/>
    <property type="match status" value="1"/>
</dbReference>
<evidence type="ECO:0000313" key="2">
    <source>
        <dbReference type="EMBL" id="BCK83041.1"/>
    </source>
</evidence>
<keyword evidence="3" id="KW-1185">Reference proteome</keyword>
<dbReference type="Proteomes" id="UP000679848">
    <property type="component" value="Chromosome"/>
</dbReference>
<feature type="domain" description="DUF4180" evidence="1">
    <location>
        <begin position="8"/>
        <end position="116"/>
    </location>
</feature>
<sequence>MKIEVIKGTGIAVISGGEVLVKDAQSALEMAITVKYKTGATKIVLAKETVSEHFFILSTGLAGEILQKFTNYQIKAAVYGDYSRYTSKPLRDFIFESNRGGQFFFVATREEAIQKLRAAS</sequence>
<name>A0A810QBS9_9FIRM</name>
<proteinExistence type="predicted"/>
<protein>
    <recommendedName>
        <fullName evidence="1">DUF4180 domain-containing protein</fullName>
    </recommendedName>
</protein>
<evidence type="ECO:0000313" key="3">
    <source>
        <dbReference type="Proteomes" id="UP000679848"/>
    </source>
</evidence>
<gene>
    <name evidence="2" type="ORF">MM59RIKEN_03600</name>
</gene>